<gene>
    <name evidence="1" type="ORF">SAMN05192583_0915</name>
</gene>
<accession>A0A1H8AHY1</accession>
<dbReference type="Gene3D" id="1.10.150.240">
    <property type="entry name" value="Putative phosphatase, domain 2"/>
    <property type="match status" value="1"/>
</dbReference>
<protein>
    <submittedName>
        <fullName evidence="1">Membrane protein</fullName>
    </submittedName>
</protein>
<organism evidence="1 2">
    <name type="scientific">Sphingomonas gellani</name>
    <dbReference type="NCBI Taxonomy" id="1166340"/>
    <lineage>
        <taxon>Bacteria</taxon>
        <taxon>Pseudomonadati</taxon>
        <taxon>Pseudomonadota</taxon>
        <taxon>Alphaproteobacteria</taxon>
        <taxon>Sphingomonadales</taxon>
        <taxon>Sphingomonadaceae</taxon>
        <taxon>Sphingomonas</taxon>
    </lineage>
</organism>
<dbReference type="Pfam" id="PF13419">
    <property type="entry name" value="HAD_2"/>
    <property type="match status" value="1"/>
</dbReference>
<dbReference type="InterPro" id="IPR036412">
    <property type="entry name" value="HAD-like_sf"/>
</dbReference>
<dbReference type="InterPro" id="IPR050155">
    <property type="entry name" value="HAD-like_hydrolase_sf"/>
</dbReference>
<dbReference type="SFLD" id="SFLDG01129">
    <property type="entry name" value="C1.5:_HAD__Beta-PGM__Phosphata"/>
    <property type="match status" value="1"/>
</dbReference>
<dbReference type="SFLD" id="SFLDG01135">
    <property type="entry name" value="C1.5.6:_HAD__Beta-PGM__Phospha"/>
    <property type="match status" value="1"/>
</dbReference>
<dbReference type="RefSeq" id="WP_093664308.1">
    <property type="nucleotide sequence ID" value="NZ_FOCF01000002.1"/>
</dbReference>
<keyword evidence="2" id="KW-1185">Reference proteome</keyword>
<dbReference type="PRINTS" id="PR00413">
    <property type="entry name" value="HADHALOGNASE"/>
</dbReference>
<dbReference type="PANTHER" id="PTHR43434:SF16">
    <property type="entry name" value="BLL8046 PROTEIN"/>
    <property type="match status" value="1"/>
</dbReference>
<evidence type="ECO:0000313" key="2">
    <source>
        <dbReference type="Proteomes" id="UP000199206"/>
    </source>
</evidence>
<dbReference type="STRING" id="1166340.SAMN05192583_0915"/>
<dbReference type="EMBL" id="FOCF01000002">
    <property type="protein sequence ID" value="SEM70143.1"/>
    <property type="molecule type" value="Genomic_DNA"/>
</dbReference>
<dbReference type="AlphaFoldDB" id="A0A1H8AHY1"/>
<dbReference type="Gene3D" id="3.40.50.1000">
    <property type="entry name" value="HAD superfamily/HAD-like"/>
    <property type="match status" value="1"/>
</dbReference>
<dbReference type="GO" id="GO:0005829">
    <property type="term" value="C:cytosol"/>
    <property type="evidence" value="ECO:0007669"/>
    <property type="project" value="TreeGrafter"/>
</dbReference>
<evidence type="ECO:0000313" key="1">
    <source>
        <dbReference type="EMBL" id="SEM70143.1"/>
    </source>
</evidence>
<dbReference type="SFLD" id="SFLDS00003">
    <property type="entry name" value="Haloacid_Dehalogenase"/>
    <property type="match status" value="1"/>
</dbReference>
<dbReference type="Proteomes" id="UP000199206">
    <property type="component" value="Unassembled WGS sequence"/>
</dbReference>
<dbReference type="SUPFAM" id="SSF56784">
    <property type="entry name" value="HAD-like"/>
    <property type="match status" value="1"/>
</dbReference>
<dbReference type="InterPro" id="IPR041492">
    <property type="entry name" value="HAD_2"/>
</dbReference>
<name>A0A1H8AHY1_9SPHN</name>
<dbReference type="GO" id="GO:0008967">
    <property type="term" value="F:phosphoglycolate phosphatase activity"/>
    <property type="evidence" value="ECO:0007669"/>
    <property type="project" value="TreeGrafter"/>
</dbReference>
<dbReference type="InterPro" id="IPR023198">
    <property type="entry name" value="PGP-like_dom2"/>
</dbReference>
<proteinExistence type="predicted"/>
<dbReference type="NCBIfam" id="TIGR01549">
    <property type="entry name" value="HAD-SF-IA-v1"/>
    <property type="match status" value="1"/>
</dbReference>
<reference evidence="2" key="1">
    <citation type="submission" date="2016-10" db="EMBL/GenBank/DDBJ databases">
        <authorList>
            <person name="Varghese N."/>
            <person name="Submissions S."/>
        </authorList>
    </citation>
    <scope>NUCLEOTIDE SEQUENCE [LARGE SCALE GENOMIC DNA]</scope>
    <source>
        <strain evidence="2">S6-262</strain>
    </source>
</reference>
<dbReference type="NCBIfam" id="TIGR01509">
    <property type="entry name" value="HAD-SF-IA-v3"/>
    <property type="match status" value="1"/>
</dbReference>
<sequence>MATKAVFFDIDGTLVDSNRWHIETWHRVFAATGRPVDRERIAEQIGKGADNLVPTLFPEMSDDQAEELGTLHGRFFKADYLDRVRPFPHARDLLQRVHDSGRRVVFASSASGEELDHYIDLLDARSLVDLSTTKDDVETTKPAPDIFATARDKADVDPAEVVVIGDAPYDMQAAAKCGMHRVGVRSGGFDDAVLTEAGAQLLYDDVAAILRDFDASPLSR</sequence>
<dbReference type="PANTHER" id="PTHR43434">
    <property type="entry name" value="PHOSPHOGLYCOLATE PHOSPHATASE"/>
    <property type="match status" value="1"/>
</dbReference>
<dbReference type="InterPro" id="IPR023214">
    <property type="entry name" value="HAD_sf"/>
</dbReference>
<dbReference type="GO" id="GO:0006281">
    <property type="term" value="P:DNA repair"/>
    <property type="evidence" value="ECO:0007669"/>
    <property type="project" value="TreeGrafter"/>
</dbReference>
<dbReference type="InterPro" id="IPR006439">
    <property type="entry name" value="HAD-SF_hydro_IA"/>
</dbReference>
<dbReference type="OrthoDB" id="9797743at2"/>